<evidence type="ECO:0000256" key="1">
    <source>
        <dbReference type="ARBA" id="ARBA00010169"/>
    </source>
</evidence>
<feature type="region of interest" description="Disordered" evidence="2">
    <location>
        <begin position="13"/>
        <end position="40"/>
    </location>
</feature>
<evidence type="ECO:0000313" key="3">
    <source>
        <dbReference type="EMBL" id="ABP49085.1"/>
    </source>
</evidence>
<dbReference type="Gene3D" id="3.30.70.120">
    <property type="match status" value="1"/>
</dbReference>
<dbReference type="InterPro" id="IPR004323">
    <property type="entry name" value="Ion_tolerance_CutA"/>
</dbReference>
<dbReference type="SUPFAM" id="SSF54913">
    <property type="entry name" value="GlnB-like"/>
    <property type="match status" value="1"/>
</dbReference>
<gene>
    <name evidence="3" type="ORF">SLG09</name>
</gene>
<comment type="similarity">
    <text evidence="1">Belongs to the CutA family.</text>
</comment>
<evidence type="ECO:0000256" key="2">
    <source>
        <dbReference type="SAM" id="MobiDB-lite"/>
    </source>
</evidence>
<dbReference type="PANTHER" id="PTHR23419:SF8">
    <property type="entry name" value="FI09726P"/>
    <property type="match status" value="1"/>
</dbReference>
<dbReference type="InterPro" id="IPR015867">
    <property type="entry name" value="N-reg_PII/ATP_PRibTrfase_C"/>
</dbReference>
<dbReference type="AlphaFoldDB" id="A7TUQ6"/>
<dbReference type="Pfam" id="PF03091">
    <property type="entry name" value="CutA1"/>
    <property type="match status" value="1"/>
</dbReference>
<sequence>MLVPQAGESFASWLAPGRPALGGDPASPCANRSPAHSRSREPAFNTLISAEGGQTPAFPATATRGPASDIWIGSPYPSWRGSRMDHEIVIAQTTSDDEEQAKSLARGAVESKLAAGVHIDAPITAFYWWQGKVEAAQEWRISYMTSSDRLPALEAWLHERHPYDVPQWVTLPVTGGSEAYLSWVVDETRPQ</sequence>
<dbReference type="GO" id="GO:0010038">
    <property type="term" value="P:response to metal ion"/>
    <property type="evidence" value="ECO:0007669"/>
    <property type="project" value="InterPro"/>
</dbReference>
<organism evidence="3">
    <name type="scientific">Streptomyces lividans</name>
    <dbReference type="NCBI Taxonomy" id="1916"/>
    <lineage>
        <taxon>Bacteria</taxon>
        <taxon>Bacillati</taxon>
        <taxon>Actinomycetota</taxon>
        <taxon>Actinomycetes</taxon>
        <taxon>Kitasatosporales</taxon>
        <taxon>Streptomycetaceae</taxon>
        <taxon>Streptomyces</taxon>
    </lineage>
</organism>
<name>A7TUQ6_STRLI</name>
<dbReference type="EMBL" id="EF210454">
    <property type="protein sequence ID" value="ABP49085.1"/>
    <property type="molecule type" value="Genomic_DNA"/>
</dbReference>
<protein>
    <submittedName>
        <fullName evidence="3">Putative divalent ion tolerance protein</fullName>
    </submittedName>
</protein>
<dbReference type="InterPro" id="IPR011322">
    <property type="entry name" value="N-reg_PII-like_a/b"/>
</dbReference>
<proteinExistence type="inferred from homology"/>
<dbReference type="GO" id="GO:0005507">
    <property type="term" value="F:copper ion binding"/>
    <property type="evidence" value="ECO:0007669"/>
    <property type="project" value="TreeGrafter"/>
</dbReference>
<reference evidence="3" key="1">
    <citation type="journal article" date="2007" name="Mol. Microbiol.">
        <title>Analysis of a genomic island housing genes for DNA S-modification system in Streptomyces lividans 66 and its counterparts in other distantly related bacteria.</title>
        <authorList>
            <person name="He X."/>
            <person name="Ou H.Y."/>
            <person name="Yu Q."/>
            <person name="Zhou X."/>
            <person name="Wu J."/>
            <person name="Liang J."/>
            <person name="Zhang W."/>
            <person name="Rajakumar K."/>
            <person name="Deng Z."/>
        </authorList>
    </citation>
    <scope>NUCLEOTIDE SEQUENCE</scope>
    <source>
        <strain evidence="3">66</strain>
    </source>
</reference>
<accession>A7TUQ6</accession>
<dbReference type="PANTHER" id="PTHR23419">
    <property type="entry name" value="DIVALENT CATION TOLERANCE CUTA-RELATED"/>
    <property type="match status" value="1"/>
</dbReference>